<feature type="signal peptide" evidence="1">
    <location>
        <begin position="1"/>
        <end position="27"/>
    </location>
</feature>
<feature type="domain" description="Golvesin/Xly CBD-like" evidence="5">
    <location>
        <begin position="331"/>
        <end position="449"/>
    </location>
</feature>
<dbReference type="Pfam" id="PF18962">
    <property type="entry name" value="Por_Secre_tail"/>
    <property type="match status" value="1"/>
</dbReference>
<evidence type="ECO:0000256" key="1">
    <source>
        <dbReference type="SAM" id="SignalP"/>
    </source>
</evidence>
<evidence type="ECO:0000313" key="6">
    <source>
        <dbReference type="EMBL" id="RNI26197.1"/>
    </source>
</evidence>
<dbReference type="SUPFAM" id="SSF50969">
    <property type="entry name" value="YVTN repeat-like/Quinoprotein amine dehydrogenase"/>
    <property type="match status" value="1"/>
</dbReference>
<dbReference type="GO" id="GO:0016787">
    <property type="term" value="F:hydrolase activity"/>
    <property type="evidence" value="ECO:0007669"/>
    <property type="project" value="InterPro"/>
</dbReference>
<dbReference type="Gene3D" id="3.60.21.10">
    <property type="match status" value="1"/>
</dbReference>
<dbReference type="InterPro" id="IPR026444">
    <property type="entry name" value="Secre_tail"/>
</dbReference>
<protein>
    <submittedName>
        <fullName evidence="6">T9SS C-terminal target domain-containing protein</fullName>
    </submittedName>
</protein>
<feature type="chain" id="PRO_5018287053" evidence="1">
    <location>
        <begin position="28"/>
        <end position="1829"/>
    </location>
</feature>
<dbReference type="SUPFAM" id="SSF56300">
    <property type="entry name" value="Metallo-dependent phosphatases"/>
    <property type="match status" value="1"/>
</dbReference>
<feature type="domain" description="Secretion system C-terminal sorting" evidence="4">
    <location>
        <begin position="1756"/>
        <end position="1827"/>
    </location>
</feature>
<feature type="domain" description="Calcineurin-like phosphoesterase" evidence="2">
    <location>
        <begin position="669"/>
        <end position="883"/>
    </location>
</feature>
<evidence type="ECO:0000259" key="2">
    <source>
        <dbReference type="Pfam" id="PF00149"/>
    </source>
</evidence>
<organism evidence="6 7">
    <name type="scientific">Rufibacter latericius</name>
    <dbReference type="NCBI Taxonomy" id="2487040"/>
    <lineage>
        <taxon>Bacteria</taxon>
        <taxon>Pseudomonadati</taxon>
        <taxon>Bacteroidota</taxon>
        <taxon>Cytophagia</taxon>
        <taxon>Cytophagales</taxon>
        <taxon>Hymenobacteraceae</taxon>
        <taxon>Rufibacter</taxon>
    </lineage>
</organism>
<keyword evidence="1" id="KW-0732">Signal</keyword>
<dbReference type="InterPro" id="IPR033803">
    <property type="entry name" value="CBD-like_Golvesin-Xly"/>
</dbReference>
<dbReference type="EMBL" id="RJJD01000008">
    <property type="protein sequence ID" value="RNI26197.1"/>
    <property type="molecule type" value="Genomic_DNA"/>
</dbReference>
<dbReference type="Pfam" id="PF00149">
    <property type="entry name" value="Metallophos"/>
    <property type="match status" value="1"/>
</dbReference>
<sequence>MKTKVLSFRVLLLACAWLLLLKQPLHAQLQLNWTKPAEFNTGLPPSVQVFYSTSSVTPGVPLRMYYTLIDLNDPNLELKVEYGIGGLGASKTPSKWADTYKETVYAVINGGFFDTNTYAAIGTVVKDGKILAINPKSNGPAYPTMSAFGILPGNKTDLAWIYHVGAENTMFSYPNPNPVNQLTQQPTATYPEGATSWPAGTALGAGPMLVQNGEVRMTGEEELMWPEGDSRQPRSAIGRTADNKVILLAVEGRNDGISMGLSFPQMAQVLVSIGAEEAMNLDGGGSSAMIVNGKNTIRPSDGGVQRNVPNAFLLKRRTHVYDTENSLVYSERGGSWMESVNEGFYGLSKARIIPTGDGSKFATYKLTGIAPARYELSAWWEASSNGSSNTPYTIYRNGAASPETIQINQSINGGKFNVIGTFDLGPNDSLVISNKANGQYVTADAISLVKVGESMPSITFSHKLERDEVVQDRTGTFNVLLSSPNSGFTVQKLRVFKKVGEGSEEKVGNDISLDGKYNYSYAFSYQATDPLGSRVTFRFELEDSFGRAVSKSFVYNVVSLTYISLKNGAEFGKHPVGHHLSLEMSLGSKAENTTLKELRVFKSVDGSEEQQLGTTLSLQTQTQQDYTFNYKVTDAVNSKVNFRFELTDSKDVKANRTYQAHVVPARGDFRLAVISDLNSSFGAVTYEWQVDSIMQRIPRLWKPDMVVAGGDQIAGQSASLTPTQVEAMWNGFDAKIAKPLRDANIPYAFTMGNHDAAIEVDRVEAKKYWSRPENAPKWHPVDITHYPFYFSYKPSANSDIFFVSWEASSANISAEQLEWVRAQFSSKQAKAAKFRFLVGHLPLYGVAQEYNSAGNILSNAAALQAMMEELDVHTYISGHHHAYYPGKHGGVEFLNAGAAGSGPRKYLGYDAVAPNTVTLMDVFLEQDTIIYTTFDIKHTEADAMPVFNEKQLPEVIVGANGHLLRRDVPISGAGVGALSAYNKINTSNIAASGAVQATDMGATILISGSFANLQGTILPDRSSVALYQGLYPEQGALKLPLMVESTDGRNGTFSGSLPAGLKVKELMSMGALYVSIKTNAFQDGELRTQLYKSTNQGPALPVIKSHQAGTVYPIRDIKGFFSVQWGAEKDPEGNTITYTYQLAKDAQFSEMVLHKPVGNNLEYSVPQEEWFKLLGEARADQTVSFFHRVIASDGKTVSMGVPVELQVAKSTQPVTGPVEIPAPAFVYDCKEKDPDGNCIAAFAPAPTTNAHGVTVDKKGKVWAVGYARGVQVHNPDATKWEFTSDKLEFYQGNKSYIQFINFKGFRDEVRLVTGIGLSHDGNILVAFNTILYKLDVNTGEPLAREDTDISLTNPTSDKNGNIFVTSVTGNKSYIFRQSVTDPTVFENVATYADATALAARTSGAITRASAISPEGNIIYVPYISGNKIDKYTSTDGVTWTPEEPISIVSNSKSIYAATNSRMYAVVDASGDQPAKLIFRDDSNPEQKLSWTLPLPEIHGTDLRGLTLSPGLDTAYIVSSAVGTVYRYVLPSSEKPQETKVTLQDYTIAQARTVNESGVADHLGKYVRLKGVVNSLNLSRADYDFAIVDEDKGIQVYKLSKGDMNYTPRLGDKIAAIGLLRQYNGFLRLEIDSVRLIETNHAITTPLLVTALEEGLESFPVELQGVSLVDQSQWRQNVGYHGFSAQLQTSQGIIEAFVPSNSELFARQVPKGSMLVKGFVHQFKAEAPYTSGYYLTLTFVGNVTGSREELLAKEVQVYPVPTNGKLYLKVPENLKKKAEVQVVDLTGKTVVGKSKLTESDSLDLTHLPSGMYIVMIHTSEGKIFRRIVRN</sequence>
<dbReference type="InterPro" id="IPR018711">
    <property type="entry name" value="NAGPA"/>
</dbReference>
<proteinExistence type="predicted"/>
<evidence type="ECO:0000259" key="4">
    <source>
        <dbReference type="Pfam" id="PF18962"/>
    </source>
</evidence>
<reference evidence="6 7" key="1">
    <citation type="submission" date="2018-11" db="EMBL/GenBank/DDBJ databases">
        <title>Rufibacter latericius sp. nov., isolated from water in Baiyang Lake.</title>
        <authorList>
            <person name="Yang Y."/>
        </authorList>
    </citation>
    <scope>NUCLEOTIDE SEQUENCE [LARGE SCALE GENOMIC DNA]</scope>
    <source>
        <strain evidence="6 7">R-22-1c-1</strain>
    </source>
</reference>
<dbReference type="Pfam" id="PF09992">
    <property type="entry name" value="NAGPA"/>
    <property type="match status" value="1"/>
</dbReference>
<dbReference type="RefSeq" id="WP_123127814.1">
    <property type="nucleotide sequence ID" value="NZ_RJJD01000008.1"/>
</dbReference>
<feature type="domain" description="Phosphodiester glycosidase" evidence="3">
    <location>
        <begin position="103"/>
        <end position="314"/>
    </location>
</feature>
<evidence type="ECO:0000313" key="7">
    <source>
        <dbReference type="Proteomes" id="UP000272117"/>
    </source>
</evidence>
<dbReference type="NCBIfam" id="TIGR04183">
    <property type="entry name" value="Por_Secre_tail"/>
    <property type="match status" value="1"/>
</dbReference>
<name>A0A3M9MLV7_9BACT</name>
<dbReference type="Pfam" id="PF25275">
    <property type="entry name" value="Golvesin_C"/>
    <property type="match status" value="1"/>
</dbReference>
<evidence type="ECO:0000259" key="3">
    <source>
        <dbReference type="Pfam" id="PF09992"/>
    </source>
</evidence>
<accession>A0A3M9MLV7</accession>
<dbReference type="InterPro" id="IPR029052">
    <property type="entry name" value="Metallo-depent_PP-like"/>
</dbReference>
<comment type="caution">
    <text evidence="6">The sequence shown here is derived from an EMBL/GenBank/DDBJ whole genome shotgun (WGS) entry which is preliminary data.</text>
</comment>
<keyword evidence="7" id="KW-1185">Reference proteome</keyword>
<dbReference type="PANTHER" id="PTHR40446">
    <property type="entry name" value="N-ACETYLGLUCOSAMINE-1-PHOSPHODIESTER ALPHA-N-ACETYLGLUCOSAMINIDASE"/>
    <property type="match status" value="1"/>
</dbReference>
<dbReference type="InterPro" id="IPR004843">
    <property type="entry name" value="Calcineurin-like_PHP"/>
</dbReference>
<dbReference type="PANTHER" id="PTHR40446:SF2">
    <property type="entry name" value="N-ACETYLGLUCOSAMINE-1-PHOSPHODIESTER ALPHA-N-ACETYLGLUCOSAMINIDASE"/>
    <property type="match status" value="1"/>
</dbReference>
<gene>
    <name evidence="6" type="ORF">EFB08_15400</name>
</gene>
<evidence type="ECO:0000259" key="5">
    <source>
        <dbReference type="Pfam" id="PF25275"/>
    </source>
</evidence>
<dbReference type="InterPro" id="IPR011044">
    <property type="entry name" value="Quino_amine_DH_bsu"/>
</dbReference>
<dbReference type="OrthoDB" id="9809781at2"/>
<dbReference type="Proteomes" id="UP000272117">
    <property type="component" value="Unassembled WGS sequence"/>
</dbReference>